<keyword evidence="4" id="KW-1185">Reference proteome</keyword>
<dbReference type="Proteomes" id="UP001451303">
    <property type="component" value="Unassembled WGS sequence"/>
</dbReference>
<accession>A0ABR3D837</accession>
<feature type="chain" id="PRO_5045635622" evidence="2">
    <location>
        <begin position="23"/>
        <end position="63"/>
    </location>
</feature>
<evidence type="ECO:0000256" key="2">
    <source>
        <dbReference type="SAM" id="SignalP"/>
    </source>
</evidence>
<keyword evidence="1" id="KW-0812">Transmembrane</keyword>
<sequence length="63" mass="7100">MRFISLLAFIILLFSNLAYLSGLPKENLISCTLWDLFCVSYTQVPRIGILIVLHLIALNSLCT</sequence>
<organism evidence="3 4">
    <name type="scientific">Neurospora intermedia</name>
    <dbReference type="NCBI Taxonomy" id="5142"/>
    <lineage>
        <taxon>Eukaryota</taxon>
        <taxon>Fungi</taxon>
        <taxon>Dikarya</taxon>
        <taxon>Ascomycota</taxon>
        <taxon>Pezizomycotina</taxon>
        <taxon>Sordariomycetes</taxon>
        <taxon>Sordariomycetidae</taxon>
        <taxon>Sordariales</taxon>
        <taxon>Sordariaceae</taxon>
        <taxon>Neurospora</taxon>
    </lineage>
</organism>
<dbReference type="EMBL" id="JAVLET010000006">
    <property type="protein sequence ID" value="KAL0468850.1"/>
    <property type="molecule type" value="Genomic_DNA"/>
</dbReference>
<evidence type="ECO:0000256" key="1">
    <source>
        <dbReference type="SAM" id="Phobius"/>
    </source>
</evidence>
<name>A0ABR3D837_NEUIN</name>
<feature type="signal peptide" evidence="2">
    <location>
        <begin position="1"/>
        <end position="22"/>
    </location>
</feature>
<protein>
    <submittedName>
        <fullName evidence="3">Uncharacterized protein</fullName>
    </submittedName>
</protein>
<reference evidence="3 4" key="1">
    <citation type="submission" date="2023-09" db="EMBL/GenBank/DDBJ databases">
        <title>Multi-omics analysis of a traditional fermented food reveals byproduct-associated fungal strains for waste-to-food upcycling.</title>
        <authorList>
            <consortium name="Lawrence Berkeley National Laboratory"/>
            <person name="Rekdal V.M."/>
            <person name="Villalobos-Escobedo J.M."/>
            <person name="Rodriguez-Valeron N."/>
            <person name="Garcia M.O."/>
            <person name="Vasquez D.P."/>
            <person name="Damayanti I."/>
            <person name="Sorensen P.M."/>
            <person name="Baidoo E.E."/>
            <person name="De Carvalho A.C."/>
            <person name="Riley R."/>
            <person name="Lipzen A."/>
            <person name="He G."/>
            <person name="Yan M."/>
            <person name="Haridas S."/>
            <person name="Daum C."/>
            <person name="Yoshinaga Y."/>
            <person name="Ng V."/>
            <person name="Grigoriev I.V."/>
            <person name="Munk R."/>
            <person name="Nuraida L."/>
            <person name="Wijaya C.H."/>
            <person name="Morales P.-C."/>
            <person name="Keasling J.D."/>
        </authorList>
    </citation>
    <scope>NUCLEOTIDE SEQUENCE [LARGE SCALE GENOMIC DNA]</scope>
    <source>
        <strain evidence="3 4">FGSC 2613</strain>
    </source>
</reference>
<comment type="caution">
    <text evidence="3">The sequence shown here is derived from an EMBL/GenBank/DDBJ whole genome shotgun (WGS) entry which is preliminary data.</text>
</comment>
<feature type="transmembrane region" description="Helical" evidence="1">
    <location>
        <begin position="44"/>
        <end position="62"/>
    </location>
</feature>
<keyword evidence="1" id="KW-0472">Membrane</keyword>
<proteinExistence type="predicted"/>
<evidence type="ECO:0000313" key="3">
    <source>
        <dbReference type="EMBL" id="KAL0468850.1"/>
    </source>
</evidence>
<evidence type="ECO:0000313" key="4">
    <source>
        <dbReference type="Proteomes" id="UP001451303"/>
    </source>
</evidence>
<keyword evidence="1" id="KW-1133">Transmembrane helix</keyword>
<keyword evidence="2" id="KW-0732">Signal</keyword>
<gene>
    <name evidence="3" type="ORF">QR685DRAFT_528972</name>
</gene>